<dbReference type="Proteomes" id="UP000051783">
    <property type="component" value="Unassembled WGS sequence"/>
</dbReference>
<evidence type="ECO:0000259" key="1">
    <source>
        <dbReference type="Pfam" id="PF14393"/>
    </source>
</evidence>
<proteinExistence type="predicted"/>
<dbReference type="Pfam" id="PF14393">
    <property type="entry name" value="DUF4422"/>
    <property type="match status" value="1"/>
</dbReference>
<evidence type="ECO:0000313" key="2">
    <source>
        <dbReference type="EMBL" id="KRO13778.1"/>
    </source>
</evidence>
<evidence type="ECO:0000313" key="3">
    <source>
        <dbReference type="Proteomes" id="UP000051783"/>
    </source>
</evidence>
<accession>A0A0R2MNN9</accession>
<dbReference type="PATRIC" id="fig|942150.3.peg.2095"/>
<protein>
    <submittedName>
        <fullName evidence="2">Capsular biosynthesis protein</fullName>
    </submittedName>
</protein>
<dbReference type="EMBL" id="JQCL01000037">
    <property type="protein sequence ID" value="KRO13778.1"/>
    <property type="molecule type" value="Genomic_DNA"/>
</dbReference>
<dbReference type="InterPro" id="IPR025536">
    <property type="entry name" value="DUF4422"/>
</dbReference>
<dbReference type="STRING" id="942150.IV64_GL002018"/>
<dbReference type="AlphaFoldDB" id="A0A0R2MNN9"/>
<feature type="domain" description="DUF4422" evidence="1">
    <location>
        <begin position="5"/>
        <end position="222"/>
    </location>
</feature>
<sequence length="260" mass="30891">MMRVKILVAAHKKFPMPENRNIYLPILVGAKKNYKPGIDFQRDDIGVNISAKNPNYNELTAIYWAWKNLKDVEAVGLVHYRRVLSTHRKGGFPSVLNQEEIDSLLLNHDAIVPRKRHYYIETNYSHYIHAHHKEPLDQTREIIKTSCPEYLDAFDKVMSRRSAHMFNMFVMKKNVFDDYCEWLFQILTQVEQSIDISEYTTQEARVFGYISELLFDVWLLENNIQYTECYWQQIGKKQTGKKIFYFVCRKFGLNFGKTHF</sequence>
<name>A0A0R2MNN9_9LACO</name>
<organism evidence="2 3">
    <name type="scientific">Lactiplantibacillus xiangfangensis</name>
    <dbReference type="NCBI Taxonomy" id="942150"/>
    <lineage>
        <taxon>Bacteria</taxon>
        <taxon>Bacillati</taxon>
        <taxon>Bacillota</taxon>
        <taxon>Bacilli</taxon>
        <taxon>Lactobacillales</taxon>
        <taxon>Lactobacillaceae</taxon>
        <taxon>Lactiplantibacillus</taxon>
    </lineage>
</organism>
<comment type="caution">
    <text evidence="2">The sequence shown here is derived from an EMBL/GenBank/DDBJ whole genome shotgun (WGS) entry which is preliminary data.</text>
</comment>
<gene>
    <name evidence="2" type="ORF">IV64_GL002018</name>
</gene>
<reference evidence="2 3" key="1">
    <citation type="journal article" date="2015" name="Genome Announc.">
        <title>Expanding the biotechnology potential of lactobacilli through comparative genomics of 213 strains and associated genera.</title>
        <authorList>
            <person name="Sun Z."/>
            <person name="Harris H.M."/>
            <person name="McCann A."/>
            <person name="Guo C."/>
            <person name="Argimon S."/>
            <person name="Zhang W."/>
            <person name="Yang X."/>
            <person name="Jeffery I.B."/>
            <person name="Cooney J.C."/>
            <person name="Kagawa T.F."/>
            <person name="Liu W."/>
            <person name="Song Y."/>
            <person name="Salvetti E."/>
            <person name="Wrobel A."/>
            <person name="Rasinkangas P."/>
            <person name="Parkhill J."/>
            <person name="Rea M.C."/>
            <person name="O'Sullivan O."/>
            <person name="Ritari J."/>
            <person name="Douillard F.P."/>
            <person name="Paul Ross R."/>
            <person name="Yang R."/>
            <person name="Briner A.E."/>
            <person name="Felis G.E."/>
            <person name="de Vos W.M."/>
            <person name="Barrangou R."/>
            <person name="Klaenhammer T.R."/>
            <person name="Caufield P.W."/>
            <person name="Cui Y."/>
            <person name="Zhang H."/>
            <person name="O'Toole P.W."/>
        </authorList>
    </citation>
    <scope>NUCLEOTIDE SEQUENCE [LARGE SCALE GENOMIC DNA]</scope>
    <source>
        <strain evidence="2 3">LMG 26013</strain>
    </source>
</reference>
<keyword evidence="3" id="KW-1185">Reference proteome</keyword>